<reference evidence="2 3" key="1">
    <citation type="submission" date="2020-02" db="EMBL/GenBank/DDBJ databases">
        <authorList>
            <person name="Ferguson B K."/>
        </authorList>
    </citation>
    <scope>NUCLEOTIDE SEQUENCE [LARGE SCALE GENOMIC DNA]</scope>
</reference>
<proteinExistence type="predicted"/>
<accession>A0A6H5HKW1</accession>
<protein>
    <submittedName>
        <fullName evidence="2">Uncharacterized protein</fullName>
    </submittedName>
</protein>
<dbReference type="AlphaFoldDB" id="A0A6H5HKW1"/>
<sequence>VGGGGVFFAALGTGVAAAFITVDVVDFRIFGRRGAKRSDFADAGRGYWGRLAAVFPILRPPVGDEEGVVRVNGARRLRRRVALRVRIVVLGVGRIFGIGRRERGGLRGGGRVADVIAARAAAVVDGRRGGRVDVLVGGRRVMGRYAGGRQRRQRA</sequence>
<gene>
    <name evidence="2" type="ORF">NTEN_LOCUS21305</name>
</gene>
<feature type="transmembrane region" description="Helical" evidence="1">
    <location>
        <begin position="6"/>
        <end position="27"/>
    </location>
</feature>
<evidence type="ECO:0000313" key="2">
    <source>
        <dbReference type="EMBL" id="CAB0017273.1"/>
    </source>
</evidence>
<feature type="non-terminal residue" evidence="2">
    <location>
        <position position="1"/>
    </location>
</feature>
<organism evidence="2 3">
    <name type="scientific">Nesidiocoris tenuis</name>
    <dbReference type="NCBI Taxonomy" id="355587"/>
    <lineage>
        <taxon>Eukaryota</taxon>
        <taxon>Metazoa</taxon>
        <taxon>Ecdysozoa</taxon>
        <taxon>Arthropoda</taxon>
        <taxon>Hexapoda</taxon>
        <taxon>Insecta</taxon>
        <taxon>Pterygota</taxon>
        <taxon>Neoptera</taxon>
        <taxon>Paraneoptera</taxon>
        <taxon>Hemiptera</taxon>
        <taxon>Heteroptera</taxon>
        <taxon>Panheteroptera</taxon>
        <taxon>Cimicomorpha</taxon>
        <taxon>Miridae</taxon>
        <taxon>Dicyphina</taxon>
        <taxon>Nesidiocoris</taxon>
    </lineage>
</organism>
<name>A0A6H5HKW1_9HEMI</name>
<keyword evidence="3" id="KW-1185">Reference proteome</keyword>
<dbReference type="EMBL" id="CADCXU010031100">
    <property type="protein sequence ID" value="CAB0017273.1"/>
    <property type="molecule type" value="Genomic_DNA"/>
</dbReference>
<dbReference type="Proteomes" id="UP000479000">
    <property type="component" value="Unassembled WGS sequence"/>
</dbReference>
<evidence type="ECO:0000256" key="1">
    <source>
        <dbReference type="SAM" id="Phobius"/>
    </source>
</evidence>
<keyword evidence="1" id="KW-0812">Transmembrane</keyword>
<evidence type="ECO:0000313" key="3">
    <source>
        <dbReference type="Proteomes" id="UP000479000"/>
    </source>
</evidence>
<keyword evidence="1" id="KW-0472">Membrane</keyword>
<keyword evidence="1" id="KW-1133">Transmembrane helix</keyword>